<name>A0A852ZD45_9ACTN</name>
<gene>
    <name evidence="1" type="ORF">F4554_003462</name>
</gene>
<protein>
    <recommendedName>
        <fullName evidence="3">Phage tail protein (Tail_P2_I)</fullName>
    </recommendedName>
</protein>
<evidence type="ECO:0000313" key="2">
    <source>
        <dbReference type="Proteomes" id="UP000579605"/>
    </source>
</evidence>
<dbReference type="Pfam" id="PF09684">
    <property type="entry name" value="Tail_P2_I"/>
    <property type="match status" value="1"/>
</dbReference>
<accession>A0A852ZD45</accession>
<evidence type="ECO:0008006" key="3">
    <source>
        <dbReference type="Google" id="ProtNLM"/>
    </source>
</evidence>
<sequence>MSTTSARAAGTATSTAADELAALLPVHLRSRDEESGGLLAALLQVVGSELDLLRTDLDDLYRAWFVETCAEWVVPYLADLVGVADLPPETAGVSRRAFVANTIGYRRRKGTVAVIEQVARDASGWPVRAVEFFRVLAGSAHLNHVRLDRPATASLRSADRLDLVPPGHAYGALDPFAHTGEVRHIAGGRGRYQIPHVGVFLFPLQVYDFPLAATEQDWPQAVPAPVPASEGLPAVGDGSAWLVHPLGLPTPLFAAPATEDTIEHLASEADLPVPLRPRRLLAALWAARANPALAAALPVGVLVDGQVLSPERIRVSRLEDLADVDGPQVMVDPALGWLRSYVDQAPSAAADVRVLHAYAARADLGAGTYDRSEIHDEVRAGQGYVGDGDTGRGDARAQVLVTADGPLASPAAALSAAETAWADPADSPAGGTFVVAVGDSSRYDGDLTVAVPEATRLTMVAATWRDRIVGNDEIRPRVIGEYSPEGLRPVVVGDLRLTGAPGSAVLLDGLVVTGDVVVAAGDLGRLTVSQCTIAGRVRVEGADGAANGDCRVVLRRTRAAGVDLAADVPELTLVESIVDALPPELANVAVNALTGVTGPAVTAPGAAVVVTGCTVRGGLTSRSLNAGNSILDGAAVVEHRQIGCVRYSYVGPGSRVPRRFSCVPPAEGAGAPSPVYVSIEPGSPSYLALAPGCPADIRAGAEGDGEMGAYHHLQAQLRVQATRRLLAPYVPVGLEIGTVGG</sequence>
<proteinExistence type="predicted"/>
<dbReference type="AlphaFoldDB" id="A0A852ZD45"/>
<comment type="caution">
    <text evidence="1">The sequence shown here is derived from an EMBL/GenBank/DDBJ whole genome shotgun (WGS) entry which is preliminary data.</text>
</comment>
<keyword evidence="2" id="KW-1185">Reference proteome</keyword>
<reference evidence="1 2" key="1">
    <citation type="submission" date="2020-07" db="EMBL/GenBank/DDBJ databases">
        <title>Sequencing the genomes of 1000 actinobacteria strains.</title>
        <authorList>
            <person name="Klenk H.-P."/>
        </authorList>
    </citation>
    <scope>NUCLEOTIDE SEQUENCE [LARGE SCALE GENOMIC DNA]</scope>
    <source>
        <strain evidence="1 2">DSM 18448</strain>
    </source>
</reference>
<evidence type="ECO:0000313" key="1">
    <source>
        <dbReference type="EMBL" id="NYH90824.1"/>
    </source>
</evidence>
<organism evidence="1 2">
    <name type="scientific">Actinopolymorpha rutila</name>
    <dbReference type="NCBI Taxonomy" id="446787"/>
    <lineage>
        <taxon>Bacteria</taxon>
        <taxon>Bacillati</taxon>
        <taxon>Actinomycetota</taxon>
        <taxon>Actinomycetes</taxon>
        <taxon>Propionibacteriales</taxon>
        <taxon>Actinopolymorphaceae</taxon>
        <taxon>Actinopolymorpha</taxon>
    </lineage>
</organism>
<dbReference type="InterPro" id="IPR006521">
    <property type="entry name" value="Tail_protein_I"/>
</dbReference>
<dbReference type="RefSeq" id="WP_179788466.1">
    <property type="nucleotide sequence ID" value="NZ_BAAARR010000016.1"/>
</dbReference>
<dbReference type="EMBL" id="JACBZH010000001">
    <property type="protein sequence ID" value="NYH90824.1"/>
    <property type="molecule type" value="Genomic_DNA"/>
</dbReference>
<dbReference type="Proteomes" id="UP000579605">
    <property type="component" value="Unassembled WGS sequence"/>
</dbReference>